<protein>
    <submittedName>
        <fullName evidence="1">Uncharacterized protein</fullName>
    </submittedName>
</protein>
<evidence type="ECO:0000313" key="2">
    <source>
        <dbReference type="Proteomes" id="UP000184480"/>
    </source>
</evidence>
<proteinExistence type="predicted"/>
<keyword evidence="2" id="KW-1185">Reference proteome</keyword>
<dbReference type="EMBL" id="FQUC01000016">
    <property type="protein sequence ID" value="SHG13401.1"/>
    <property type="molecule type" value="Genomic_DNA"/>
</dbReference>
<organism evidence="1 2">
    <name type="scientific">Dysgonomonas macrotermitis</name>
    <dbReference type="NCBI Taxonomy" id="1346286"/>
    <lineage>
        <taxon>Bacteria</taxon>
        <taxon>Pseudomonadati</taxon>
        <taxon>Bacteroidota</taxon>
        <taxon>Bacteroidia</taxon>
        <taxon>Bacteroidales</taxon>
        <taxon>Dysgonomonadaceae</taxon>
        <taxon>Dysgonomonas</taxon>
    </lineage>
</organism>
<sequence length="188" mass="21182">MSINIQTGIENIAEYNAGGISHIWLLNISDFISYQFEDDSLYDKAFVNMIFKENRFLEVGIVDECNFSETYSSGIYKQELSSYIRTINKSTISWIQQAQNGRFLVVFRTVLDTYFSFGSDGGAKLTYSEQSGQAGGINGMQLKIEKSSVLPSFEVHPDVVKTKVLGSEHSQYLVTENNDETNILIEIP</sequence>
<name>A0A1M5HBW5_9BACT</name>
<accession>A0A1M5HBW5</accession>
<dbReference type="RefSeq" id="WP_062182891.1">
    <property type="nucleotide sequence ID" value="NZ_BBXL01000019.1"/>
</dbReference>
<dbReference type="Proteomes" id="UP000184480">
    <property type="component" value="Unassembled WGS sequence"/>
</dbReference>
<reference evidence="2" key="1">
    <citation type="submission" date="2016-11" db="EMBL/GenBank/DDBJ databases">
        <authorList>
            <person name="Varghese N."/>
            <person name="Submissions S."/>
        </authorList>
    </citation>
    <scope>NUCLEOTIDE SEQUENCE [LARGE SCALE GENOMIC DNA]</scope>
    <source>
        <strain evidence="2">DSM 27370</strain>
    </source>
</reference>
<dbReference type="OrthoDB" id="997158at2"/>
<evidence type="ECO:0000313" key="1">
    <source>
        <dbReference type="EMBL" id="SHG13401.1"/>
    </source>
</evidence>
<dbReference type="STRING" id="1346286.SAMN05444362_11615"/>
<dbReference type="AlphaFoldDB" id="A0A1M5HBW5"/>
<gene>
    <name evidence="1" type="ORF">SAMN05444362_11615</name>
</gene>